<dbReference type="CDD" id="cd00067">
    <property type="entry name" value="GAL4"/>
    <property type="match status" value="1"/>
</dbReference>
<dbReference type="SUPFAM" id="SSF57701">
    <property type="entry name" value="Zn2/Cys6 DNA-binding domain"/>
    <property type="match status" value="1"/>
</dbReference>
<feature type="region of interest" description="Disordered" evidence="3">
    <location>
        <begin position="220"/>
        <end position="273"/>
    </location>
</feature>
<keyword evidence="2" id="KW-0539">Nucleus</keyword>
<dbReference type="Gene3D" id="4.10.240.10">
    <property type="entry name" value="Zn(2)-C6 fungal-type DNA-binding domain"/>
    <property type="match status" value="1"/>
</dbReference>
<gene>
    <name evidence="5" type="ORF">CPLU01_00693</name>
</gene>
<dbReference type="AlphaFoldDB" id="A0A8H6NRC3"/>
<name>A0A8H6NRC3_9PEZI</name>
<dbReference type="PANTHER" id="PTHR37534:SF43">
    <property type="entry name" value="FINGER DOMAIN PROTEIN, PUTATIVE (AFU_ORTHOLOGUE AFUA_1G01850)-RELATED"/>
    <property type="match status" value="1"/>
</dbReference>
<dbReference type="InterPro" id="IPR021858">
    <property type="entry name" value="Fun_TF"/>
</dbReference>
<feature type="compositionally biased region" description="Pro residues" evidence="3">
    <location>
        <begin position="260"/>
        <end position="269"/>
    </location>
</feature>
<dbReference type="GO" id="GO:0000981">
    <property type="term" value="F:DNA-binding transcription factor activity, RNA polymerase II-specific"/>
    <property type="evidence" value="ECO:0007669"/>
    <property type="project" value="InterPro"/>
</dbReference>
<dbReference type="GO" id="GO:0016853">
    <property type="term" value="F:isomerase activity"/>
    <property type="evidence" value="ECO:0007669"/>
    <property type="project" value="UniProtKB-KW"/>
</dbReference>
<dbReference type="InterPro" id="IPR001138">
    <property type="entry name" value="Zn2Cys6_DnaBD"/>
</dbReference>
<protein>
    <submittedName>
        <fullName evidence="5">Cyclophilin type peptidyl-prolyl cis-trans isomerase/CLD</fullName>
    </submittedName>
</protein>
<dbReference type="EMBL" id="WIGO01000004">
    <property type="protein sequence ID" value="KAF6841132.1"/>
    <property type="molecule type" value="Genomic_DNA"/>
</dbReference>
<accession>A0A8H6NRC3</accession>
<feature type="compositionally biased region" description="Low complexity" evidence="3">
    <location>
        <begin position="77"/>
        <end position="87"/>
    </location>
</feature>
<dbReference type="PANTHER" id="PTHR37534">
    <property type="entry name" value="TRANSCRIPTIONAL ACTIVATOR PROTEIN UGA3"/>
    <property type="match status" value="1"/>
</dbReference>
<comment type="caution">
    <text evidence="5">The sequence shown here is derived from an EMBL/GenBank/DDBJ whole genome shotgun (WGS) entry which is preliminary data.</text>
</comment>
<keyword evidence="5" id="KW-0413">Isomerase</keyword>
<dbReference type="InterPro" id="IPR036864">
    <property type="entry name" value="Zn2-C6_fun-type_DNA-bd_sf"/>
</dbReference>
<dbReference type="GO" id="GO:0008270">
    <property type="term" value="F:zinc ion binding"/>
    <property type="evidence" value="ECO:0007669"/>
    <property type="project" value="InterPro"/>
</dbReference>
<dbReference type="GO" id="GO:0005634">
    <property type="term" value="C:nucleus"/>
    <property type="evidence" value="ECO:0007669"/>
    <property type="project" value="UniProtKB-SubCell"/>
</dbReference>
<dbReference type="SMART" id="SM00066">
    <property type="entry name" value="GAL4"/>
    <property type="match status" value="1"/>
</dbReference>
<dbReference type="GO" id="GO:0045944">
    <property type="term" value="P:positive regulation of transcription by RNA polymerase II"/>
    <property type="evidence" value="ECO:0007669"/>
    <property type="project" value="TreeGrafter"/>
</dbReference>
<feature type="compositionally biased region" description="Low complexity" evidence="3">
    <location>
        <begin position="180"/>
        <end position="190"/>
    </location>
</feature>
<dbReference type="Proteomes" id="UP000654918">
    <property type="component" value="Unassembled WGS sequence"/>
</dbReference>
<proteinExistence type="predicted"/>
<feature type="region of interest" description="Disordered" evidence="3">
    <location>
        <begin position="68"/>
        <end position="87"/>
    </location>
</feature>
<evidence type="ECO:0000313" key="5">
    <source>
        <dbReference type="EMBL" id="KAF6841132.1"/>
    </source>
</evidence>
<dbReference type="GO" id="GO:0000976">
    <property type="term" value="F:transcription cis-regulatory region binding"/>
    <property type="evidence" value="ECO:0007669"/>
    <property type="project" value="TreeGrafter"/>
</dbReference>
<keyword evidence="6" id="KW-1185">Reference proteome</keyword>
<evidence type="ECO:0000313" key="6">
    <source>
        <dbReference type="Proteomes" id="UP000654918"/>
    </source>
</evidence>
<evidence type="ECO:0000259" key="4">
    <source>
        <dbReference type="PROSITE" id="PS50048"/>
    </source>
</evidence>
<dbReference type="Pfam" id="PF11951">
    <property type="entry name" value="Fungal_trans_2"/>
    <property type="match status" value="1"/>
</dbReference>
<evidence type="ECO:0000256" key="3">
    <source>
        <dbReference type="SAM" id="MobiDB-lite"/>
    </source>
</evidence>
<feature type="compositionally biased region" description="Polar residues" evidence="3">
    <location>
        <begin position="233"/>
        <end position="249"/>
    </location>
</feature>
<reference evidence="5" key="1">
    <citation type="journal article" date="2020" name="Phytopathology">
        <title>Genome Sequence Resources of Colletotrichum truncatum, C. plurivorum, C. musicola, and C. sojae: Four Species Pathogenic to Soybean (Glycine max).</title>
        <authorList>
            <person name="Rogerio F."/>
            <person name="Boufleur T.R."/>
            <person name="Ciampi-Guillardi M."/>
            <person name="Sukno S.A."/>
            <person name="Thon M.R."/>
            <person name="Massola Junior N.S."/>
            <person name="Baroncelli R."/>
        </authorList>
    </citation>
    <scope>NUCLEOTIDE SEQUENCE</scope>
    <source>
        <strain evidence="5">LFN00145</strain>
    </source>
</reference>
<comment type="subcellular location">
    <subcellularLocation>
        <location evidence="1">Nucleus</location>
    </subcellularLocation>
</comment>
<sequence>MLVSYPHGDTVRVDRGSLYYFGRSCSPDCRPCKARKVKCGEEHPTCVNCQKTGEACDYSVRLNWEGRRTKRSQSFGTPSQTPQPIQDTTQIQPPSFTHTFSINPSPNSQIQPKPIPRRIQTAPGIFDPGRRNQAESFDRSDVPGESFFYSTPPQETQVPIPSPTIPKHVVDTFSAASNLRRSNSAAASSSQRPHKRSRSFAESSESDIYHSRSNLLASPASFSGASPPICRIRSNTGSTSRGSPLTPASSAFRADDEPRTPLPALPSPASPGNSRLSVNYLLTGSPGVAHRPKIVTQLEFGPPLPDLASVSEARGDATFYGYDLGIWDADINQNNDTDAISQMPSRATDAFHDGYGNSSRPRRFEGDSLHDTLPRLAGGYYDRPVPIWIPRNLEPLPAKLRENPMHLLVKHHFLNHTAKVLVPYDDPRSNPFRVILPQMAVRNDHLLSLLLAYSASHRARLLRQRESQMRIAFWVQDIFPALRLALSDREQIISNTSLATAIMLASLEIISPTAFGYEIPWQTHLNLARDLMRKRLTDLKRTAYGLEEDQVCSFLWSWFAYLDVLGSLSGGVPDGDPSRPWVLEYTMLNSVDDQYEIDCIMGFTTKCVQLLAQIAELSRHCDMQRIGAGGLNQRDWTPTMDCIRRAQELERELRDSMTQPSHPCRHVHDVEARDRQEMVLMNEAFHWAGLVHLHRRVFGKSSGHADVQGPVQRILSCMGCIRSGGTAETGFLFPMFTAGCNTLGGDQRMMILERFTSVESNGMTQVQKARRLMERVWETGQPWEPLLCTEFIG</sequence>
<dbReference type="PROSITE" id="PS50048">
    <property type="entry name" value="ZN2_CY6_FUNGAL_2"/>
    <property type="match status" value="1"/>
</dbReference>
<evidence type="ECO:0000256" key="1">
    <source>
        <dbReference type="ARBA" id="ARBA00004123"/>
    </source>
</evidence>
<feature type="region of interest" description="Disordered" evidence="3">
    <location>
        <begin position="180"/>
        <end position="205"/>
    </location>
</feature>
<feature type="domain" description="Zn(2)-C6 fungal-type" evidence="4">
    <location>
        <begin position="28"/>
        <end position="58"/>
    </location>
</feature>
<evidence type="ECO:0000256" key="2">
    <source>
        <dbReference type="ARBA" id="ARBA00023242"/>
    </source>
</evidence>
<dbReference type="Pfam" id="PF00172">
    <property type="entry name" value="Zn_clus"/>
    <property type="match status" value="1"/>
</dbReference>
<organism evidence="5 6">
    <name type="scientific">Colletotrichum plurivorum</name>
    <dbReference type="NCBI Taxonomy" id="2175906"/>
    <lineage>
        <taxon>Eukaryota</taxon>
        <taxon>Fungi</taxon>
        <taxon>Dikarya</taxon>
        <taxon>Ascomycota</taxon>
        <taxon>Pezizomycotina</taxon>
        <taxon>Sordariomycetes</taxon>
        <taxon>Hypocreomycetidae</taxon>
        <taxon>Glomerellales</taxon>
        <taxon>Glomerellaceae</taxon>
        <taxon>Colletotrichum</taxon>
        <taxon>Colletotrichum orchidearum species complex</taxon>
    </lineage>
</organism>